<evidence type="ECO:0000256" key="5">
    <source>
        <dbReference type="ARBA" id="ARBA00023136"/>
    </source>
</evidence>
<dbReference type="PANTHER" id="PTHR30572">
    <property type="entry name" value="MEMBRANE COMPONENT OF TRANSPORTER-RELATED"/>
    <property type="match status" value="1"/>
</dbReference>
<comment type="subcellular location">
    <subcellularLocation>
        <location evidence="1">Cell membrane</location>
        <topology evidence="1">Multi-pass membrane protein</topology>
    </subcellularLocation>
</comment>
<dbReference type="PANTHER" id="PTHR30572:SF18">
    <property type="entry name" value="ABC-TYPE MACROLIDE FAMILY EXPORT SYSTEM PERMEASE COMPONENT 2"/>
    <property type="match status" value="1"/>
</dbReference>
<protein>
    <submittedName>
        <fullName evidence="9">ABC transporter permease</fullName>
    </submittedName>
</protein>
<evidence type="ECO:0000256" key="1">
    <source>
        <dbReference type="ARBA" id="ARBA00004651"/>
    </source>
</evidence>
<keyword evidence="3 6" id="KW-0812">Transmembrane</keyword>
<feature type="domain" description="MacB-like periplasmic core" evidence="8">
    <location>
        <begin position="20"/>
        <end position="224"/>
    </location>
</feature>
<name>A0ABS2KIX9_9GAMM</name>
<gene>
    <name evidence="9" type="ORF">ISS99_12450</name>
</gene>
<dbReference type="RefSeq" id="WP_204631939.1">
    <property type="nucleotide sequence ID" value="NZ_BSOC01000002.1"/>
</dbReference>
<keyword evidence="4 6" id="KW-1133">Transmembrane helix</keyword>
<keyword evidence="5 6" id="KW-0472">Membrane</keyword>
<feature type="transmembrane region" description="Helical" evidence="6">
    <location>
        <begin position="350"/>
        <end position="378"/>
    </location>
</feature>
<evidence type="ECO:0000256" key="3">
    <source>
        <dbReference type="ARBA" id="ARBA00022692"/>
    </source>
</evidence>
<accession>A0ABS2KIX9</accession>
<evidence type="ECO:0000256" key="4">
    <source>
        <dbReference type="ARBA" id="ARBA00022989"/>
    </source>
</evidence>
<feature type="transmembrane region" description="Helical" evidence="6">
    <location>
        <begin position="398"/>
        <end position="419"/>
    </location>
</feature>
<sequence>MFGYYLDMALRSLKRNRVLTGLMVLALALGIGASMTTLTVFASLSADPLPEKSSQLFYVQVDPYPKNEPFSRSGKLPWLMSYIDAMNLLHAGRAERQAAMALSKVKLTPENAQQRPFFSDGVMTTADFFGMFDVPFQYGSGWSAGDDEARAKVVVIAGLLNDRLFGGANSVGRILRIGDQAFRIIGVLRPWAPQPHFYSLYLGGRDYGAGDAVFLPLQSARAIGQMPINLFSYAAGDKQKLETAPSTWLGFWVQLPNTEAASAYRSFLGDYVRQQVALGRFQRSDAGLSSLMQWLRDQKVVPDNVRVQMGMAFSFLLICIVNTVGLLLAKCLRRSAEISVRRALGASRAAIFMQFMVEASLVGMAGGLLGLVFAELGLWCIRRQPAEYASLAQLDVRMFVSTFAVALVASLIAGILPAWRACAMAPAPQLKSA</sequence>
<dbReference type="InterPro" id="IPR003838">
    <property type="entry name" value="ABC3_permease_C"/>
</dbReference>
<comment type="caution">
    <text evidence="9">The sequence shown here is derived from an EMBL/GenBank/DDBJ whole genome shotgun (WGS) entry which is preliminary data.</text>
</comment>
<reference evidence="9" key="1">
    <citation type="submission" date="2020-10" db="EMBL/GenBank/DDBJ databases">
        <title>Phylogeny of dyella-like bacteria.</title>
        <authorList>
            <person name="Fu J."/>
        </authorList>
    </citation>
    <scope>NUCLEOTIDE SEQUENCE</scope>
    <source>
        <strain evidence="9">DHON07</strain>
    </source>
</reference>
<proteinExistence type="predicted"/>
<evidence type="ECO:0000259" key="8">
    <source>
        <dbReference type="Pfam" id="PF12704"/>
    </source>
</evidence>
<keyword evidence="2" id="KW-1003">Cell membrane</keyword>
<dbReference type="Pfam" id="PF12704">
    <property type="entry name" value="MacB_PCD"/>
    <property type="match status" value="1"/>
</dbReference>
<evidence type="ECO:0000313" key="10">
    <source>
        <dbReference type="Proteomes" id="UP001430193"/>
    </source>
</evidence>
<organism evidence="9 10">
    <name type="scientific">Dyella mobilis</name>
    <dbReference type="NCBI Taxonomy" id="1849582"/>
    <lineage>
        <taxon>Bacteria</taxon>
        <taxon>Pseudomonadati</taxon>
        <taxon>Pseudomonadota</taxon>
        <taxon>Gammaproteobacteria</taxon>
        <taxon>Lysobacterales</taxon>
        <taxon>Rhodanobacteraceae</taxon>
        <taxon>Dyella</taxon>
    </lineage>
</organism>
<evidence type="ECO:0000256" key="2">
    <source>
        <dbReference type="ARBA" id="ARBA00022475"/>
    </source>
</evidence>
<evidence type="ECO:0000256" key="6">
    <source>
        <dbReference type="SAM" id="Phobius"/>
    </source>
</evidence>
<evidence type="ECO:0000259" key="7">
    <source>
        <dbReference type="Pfam" id="PF02687"/>
    </source>
</evidence>
<dbReference type="Pfam" id="PF02687">
    <property type="entry name" value="FtsX"/>
    <property type="match status" value="1"/>
</dbReference>
<dbReference type="EMBL" id="JADIKF010000039">
    <property type="protein sequence ID" value="MBM7130343.1"/>
    <property type="molecule type" value="Genomic_DNA"/>
</dbReference>
<evidence type="ECO:0000313" key="9">
    <source>
        <dbReference type="EMBL" id="MBM7130343.1"/>
    </source>
</evidence>
<dbReference type="Proteomes" id="UP001430193">
    <property type="component" value="Unassembled WGS sequence"/>
</dbReference>
<dbReference type="InterPro" id="IPR025857">
    <property type="entry name" value="MacB_PCD"/>
</dbReference>
<dbReference type="InterPro" id="IPR050250">
    <property type="entry name" value="Macrolide_Exporter_MacB"/>
</dbReference>
<keyword evidence="10" id="KW-1185">Reference proteome</keyword>
<feature type="domain" description="ABC3 transporter permease C-terminal" evidence="7">
    <location>
        <begin position="311"/>
        <end position="425"/>
    </location>
</feature>
<feature type="transmembrane region" description="Helical" evidence="6">
    <location>
        <begin position="309"/>
        <end position="329"/>
    </location>
</feature>